<keyword evidence="2" id="KW-1185">Reference proteome</keyword>
<reference evidence="1 2" key="1">
    <citation type="journal article" date="2021" name="Elife">
        <title>Chloroplast acquisition without the gene transfer in kleptoplastic sea slugs, Plakobranchus ocellatus.</title>
        <authorList>
            <person name="Maeda T."/>
            <person name="Takahashi S."/>
            <person name="Yoshida T."/>
            <person name="Shimamura S."/>
            <person name="Takaki Y."/>
            <person name="Nagai Y."/>
            <person name="Toyoda A."/>
            <person name="Suzuki Y."/>
            <person name="Arimoto A."/>
            <person name="Ishii H."/>
            <person name="Satoh N."/>
            <person name="Nishiyama T."/>
            <person name="Hasebe M."/>
            <person name="Maruyama T."/>
            <person name="Minagawa J."/>
            <person name="Obokata J."/>
            <person name="Shigenobu S."/>
        </authorList>
    </citation>
    <scope>NUCLEOTIDE SEQUENCE [LARGE SCALE GENOMIC DNA]</scope>
</reference>
<sequence length="102" mass="11965">MSESVSNAINQAAVKKMIRDNWRLSKFILQEQREFQKQEYTISFQIFWGIEKYRKVGSANGDYCNESAKKSMKKRVTCSFNKLSSEMIYECITMTQRANANQ</sequence>
<evidence type="ECO:0000313" key="1">
    <source>
        <dbReference type="EMBL" id="GFO43414.1"/>
    </source>
</evidence>
<dbReference type="AlphaFoldDB" id="A0AAV4DGP1"/>
<gene>
    <name evidence="1" type="ORF">PoB_006991900</name>
</gene>
<protein>
    <submittedName>
        <fullName evidence="1">Uncharacterized protein</fullName>
    </submittedName>
</protein>
<dbReference type="Proteomes" id="UP000735302">
    <property type="component" value="Unassembled WGS sequence"/>
</dbReference>
<organism evidence="1 2">
    <name type="scientific">Plakobranchus ocellatus</name>
    <dbReference type="NCBI Taxonomy" id="259542"/>
    <lineage>
        <taxon>Eukaryota</taxon>
        <taxon>Metazoa</taxon>
        <taxon>Spiralia</taxon>
        <taxon>Lophotrochozoa</taxon>
        <taxon>Mollusca</taxon>
        <taxon>Gastropoda</taxon>
        <taxon>Heterobranchia</taxon>
        <taxon>Euthyneura</taxon>
        <taxon>Panpulmonata</taxon>
        <taxon>Sacoglossa</taxon>
        <taxon>Placobranchoidea</taxon>
        <taxon>Plakobranchidae</taxon>
        <taxon>Plakobranchus</taxon>
    </lineage>
</organism>
<accession>A0AAV4DGP1</accession>
<name>A0AAV4DGP1_9GAST</name>
<evidence type="ECO:0000313" key="2">
    <source>
        <dbReference type="Proteomes" id="UP000735302"/>
    </source>
</evidence>
<proteinExistence type="predicted"/>
<dbReference type="EMBL" id="BLXT01007882">
    <property type="protein sequence ID" value="GFO43414.1"/>
    <property type="molecule type" value="Genomic_DNA"/>
</dbReference>
<comment type="caution">
    <text evidence="1">The sequence shown here is derived from an EMBL/GenBank/DDBJ whole genome shotgun (WGS) entry which is preliminary data.</text>
</comment>